<dbReference type="InterPro" id="IPR038749">
    <property type="entry name" value="Sld5_GINS_A"/>
</dbReference>
<gene>
    <name evidence="6" type="ORF">HAN_1g33</name>
</gene>
<dbReference type="Gene3D" id="1.20.58.1030">
    <property type="match status" value="1"/>
</dbReference>
<comment type="similarity">
    <text evidence="4">Belongs to the GINS4/SLD5 family.</text>
</comment>
<dbReference type="GO" id="GO:0000727">
    <property type="term" value="P:double-strand break repair via break-induced replication"/>
    <property type="evidence" value="ECO:0007669"/>
    <property type="project" value="TreeGrafter"/>
</dbReference>
<sequence length="203" mass="24882">METFDPFFILFIFLSNEQNSAEILPYGFDIVFYFKELITYQKKLIFLKSKNFFSNGLLFMLKNLELERIGFLLKAYHRLRIWKIEKFFIRSNKKNYLKFLSKSEKKYAQIYEFFFLKKLGEIICEIFNLKIQRNLRLKNLFLSQKKILKTDYFVFFKVLKKKKFFESNILSISDPKNFYGNEIYCMKYNKIKNLVLFQIIYLL</sequence>
<dbReference type="GO" id="GO:0006261">
    <property type="term" value="P:DNA-templated DNA replication"/>
    <property type="evidence" value="ECO:0007669"/>
    <property type="project" value="InterPro"/>
</dbReference>
<evidence type="ECO:0000313" key="7">
    <source>
        <dbReference type="Proteomes" id="UP000243127"/>
    </source>
</evidence>
<dbReference type="GeneID" id="5739616"/>
<keyword evidence="2 4" id="KW-0235">DNA replication</keyword>
<organism evidence="6 7">
    <name type="scientific">Hemiselmis andersenii</name>
    <name type="common">Cryptophyte alga</name>
    <dbReference type="NCBI Taxonomy" id="464988"/>
    <lineage>
        <taxon>Eukaryota</taxon>
        <taxon>Cryptophyceae</taxon>
        <taxon>Cryptomonadales</taxon>
        <taxon>Hemiselmidaceae</taxon>
        <taxon>Hemiselmis</taxon>
    </lineage>
</organism>
<geneLocation type="nucleomorph" evidence="6"/>
<dbReference type="GO" id="GO:0000811">
    <property type="term" value="C:GINS complex"/>
    <property type="evidence" value="ECO:0007669"/>
    <property type="project" value="UniProtKB-UniRule"/>
</dbReference>
<dbReference type="SUPFAM" id="SSF158573">
    <property type="entry name" value="GINS helical bundle-like"/>
    <property type="match status" value="1"/>
</dbReference>
<evidence type="ECO:0000259" key="5">
    <source>
        <dbReference type="Pfam" id="PF05916"/>
    </source>
</evidence>
<dbReference type="Pfam" id="PF05916">
    <property type="entry name" value="Sld5"/>
    <property type="match status" value="1"/>
</dbReference>
<comment type="subcellular location">
    <subcellularLocation>
        <location evidence="1 4">Nucleus</location>
    </subcellularLocation>
</comment>
<dbReference type="InterPro" id="IPR036224">
    <property type="entry name" value="GINS_bundle-like_dom_sf"/>
</dbReference>
<protein>
    <recommendedName>
        <fullName evidence="4">DNA replication complex GINS protein SLD5</fullName>
    </recommendedName>
</protein>
<comment type="function">
    <text evidence="4">The GINS complex plays an essential role in the initiation of DNA replication.</text>
</comment>
<reference evidence="6 7" key="1">
    <citation type="journal article" date="2007" name="Proc. Natl. Acad. Sci. U.S.A.">
        <title>Nucleomorph genome of Hemiselmis andersenii reveals complete intron loss and compaction as a driver of protein structure and function.</title>
        <authorList>
            <person name="Lane C.E."/>
            <person name="van den Heuvel K."/>
            <person name="Kozera C."/>
            <person name="Curtis B.A."/>
            <person name="Parsons B.J."/>
            <person name="Bowman S."/>
            <person name="Archibald J.M."/>
        </authorList>
    </citation>
    <scope>NUCLEOTIDE SEQUENCE [LARGE SCALE GENOMIC DNA]</scope>
    <source>
        <strain evidence="6 7">CCMP644</strain>
    </source>
</reference>
<dbReference type="InterPro" id="IPR021151">
    <property type="entry name" value="GINS_A"/>
</dbReference>
<dbReference type="InterPro" id="IPR008591">
    <property type="entry name" value="GINS_Sld5"/>
</dbReference>
<evidence type="ECO:0000256" key="2">
    <source>
        <dbReference type="ARBA" id="ARBA00022705"/>
    </source>
</evidence>
<dbReference type="PIRSF" id="PIRSF007764">
    <property type="entry name" value="Sld5"/>
    <property type="match status" value="1"/>
</dbReference>
<proteinExistence type="inferred from homology"/>
<evidence type="ECO:0000313" key="6">
    <source>
        <dbReference type="EMBL" id="ABW97879.1"/>
    </source>
</evidence>
<evidence type="ECO:0000256" key="1">
    <source>
        <dbReference type="ARBA" id="ARBA00004123"/>
    </source>
</evidence>
<evidence type="ECO:0000256" key="4">
    <source>
        <dbReference type="PIRNR" id="PIRNR007764"/>
    </source>
</evidence>
<dbReference type="RefSeq" id="XP_001712204.1">
    <property type="nucleotide sequence ID" value="XM_001712152.1"/>
</dbReference>
<dbReference type="CDD" id="cd11711">
    <property type="entry name" value="GINS_A_Sld5"/>
    <property type="match status" value="1"/>
</dbReference>
<accession>A9BK46</accession>
<dbReference type="PANTHER" id="PTHR21206:SF0">
    <property type="entry name" value="DNA REPLICATION COMPLEX GINS PROTEIN SLD5"/>
    <property type="match status" value="1"/>
</dbReference>
<feature type="domain" description="GINS subunit" evidence="5">
    <location>
        <begin position="57"/>
        <end position="109"/>
    </location>
</feature>
<evidence type="ECO:0000256" key="3">
    <source>
        <dbReference type="ARBA" id="ARBA00023242"/>
    </source>
</evidence>
<dbReference type="PANTHER" id="PTHR21206">
    <property type="entry name" value="SLD5 PROTEIN"/>
    <property type="match status" value="1"/>
</dbReference>
<dbReference type="AlphaFoldDB" id="A9BK46"/>
<keyword evidence="3 4" id="KW-0539">Nucleus</keyword>
<dbReference type="Proteomes" id="UP000243127">
    <property type="component" value="Nucleomorph 1"/>
</dbReference>
<dbReference type="EMBL" id="CP000881">
    <property type="protein sequence ID" value="ABW97879.1"/>
    <property type="molecule type" value="Genomic_DNA"/>
</dbReference>
<name>A9BK46_HEMAN</name>
<keyword evidence="6" id="KW-0542">Nucleomorph</keyword>